<dbReference type="GO" id="GO:0003887">
    <property type="term" value="F:DNA-directed DNA polymerase activity"/>
    <property type="evidence" value="ECO:0007669"/>
    <property type="project" value="UniProtKB-KW"/>
</dbReference>
<organism evidence="11">
    <name type="scientific">Tanacetum cinerariifolium</name>
    <name type="common">Dalmatian daisy</name>
    <name type="synonym">Chrysanthemum cinerariifolium</name>
    <dbReference type="NCBI Taxonomy" id="118510"/>
    <lineage>
        <taxon>Eukaryota</taxon>
        <taxon>Viridiplantae</taxon>
        <taxon>Streptophyta</taxon>
        <taxon>Embryophyta</taxon>
        <taxon>Tracheophyta</taxon>
        <taxon>Spermatophyta</taxon>
        <taxon>Magnoliopsida</taxon>
        <taxon>eudicotyledons</taxon>
        <taxon>Gunneridae</taxon>
        <taxon>Pentapetalae</taxon>
        <taxon>asterids</taxon>
        <taxon>campanulids</taxon>
        <taxon>Asterales</taxon>
        <taxon>Asteraceae</taxon>
        <taxon>Asteroideae</taxon>
        <taxon>Anthemideae</taxon>
        <taxon>Anthemidinae</taxon>
        <taxon>Tanacetum</taxon>
    </lineage>
</organism>
<keyword evidence="6" id="KW-0229">DNA integration</keyword>
<evidence type="ECO:0000256" key="6">
    <source>
        <dbReference type="ARBA" id="ARBA00022908"/>
    </source>
</evidence>
<dbReference type="AlphaFoldDB" id="A0A699JKV7"/>
<keyword evidence="8" id="KW-0239">DNA-directed DNA polymerase</keyword>
<gene>
    <name evidence="11" type="ORF">Tci_611407</name>
</gene>
<evidence type="ECO:0000256" key="1">
    <source>
        <dbReference type="ARBA" id="ARBA00022722"/>
    </source>
</evidence>
<dbReference type="EMBL" id="BKCJ010416458">
    <property type="protein sequence ID" value="GFA39435.1"/>
    <property type="molecule type" value="Genomic_DNA"/>
</dbReference>
<keyword evidence="7" id="KW-0695">RNA-directed DNA polymerase</keyword>
<comment type="caution">
    <text evidence="11">The sequence shown here is derived from an EMBL/GenBank/DDBJ whole genome shotgun (WGS) entry which is preliminary data.</text>
</comment>
<evidence type="ECO:0000256" key="10">
    <source>
        <dbReference type="SAM" id="MobiDB-lite"/>
    </source>
</evidence>
<dbReference type="GO" id="GO:0016787">
    <property type="term" value="F:hydrolase activity"/>
    <property type="evidence" value="ECO:0007669"/>
    <property type="project" value="UniProtKB-KW"/>
</dbReference>
<evidence type="ECO:0000256" key="2">
    <source>
        <dbReference type="ARBA" id="ARBA00022723"/>
    </source>
</evidence>
<dbReference type="GO" id="GO:0004519">
    <property type="term" value="F:endonuclease activity"/>
    <property type="evidence" value="ECO:0007669"/>
    <property type="project" value="UniProtKB-KW"/>
</dbReference>
<keyword evidence="9" id="KW-0233">DNA recombination</keyword>
<evidence type="ECO:0000313" key="11">
    <source>
        <dbReference type="EMBL" id="GFA39435.1"/>
    </source>
</evidence>
<keyword evidence="8" id="KW-0808">Transferase</keyword>
<reference evidence="11" key="1">
    <citation type="journal article" date="2019" name="Sci. Rep.">
        <title>Draft genome of Tanacetum cinerariifolium, the natural source of mosquito coil.</title>
        <authorList>
            <person name="Yamashiro T."/>
            <person name="Shiraishi A."/>
            <person name="Satake H."/>
            <person name="Nakayama K."/>
        </authorList>
    </citation>
    <scope>NUCLEOTIDE SEQUENCE</scope>
</reference>
<evidence type="ECO:0000256" key="4">
    <source>
        <dbReference type="ARBA" id="ARBA00022801"/>
    </source>
</evidence>
<keyword evidence="2" id="KW-0479">Metal-binding</keyword>
<proteinExistence type="predicted"/>
<feature type="region of interest" description="Disordered" evidence="10">
    <location>
        <begin position="1"/>
        <end position="92"/>
    </location>
</feature>
<dbReference type="GO" id="GO:0006310">
    <property type="term" value="P:DNA recombination"/>
    <property type="evidence" value="ECO:0007669"/>
    <property type="project" value="UniProtKB-KW"/>
</dbReference>
<dbReference type="GO" id="GO:0003964">
    <property type="term" value="F:RNA-directed DNA polymerase activity"/>
    <property type="evidence" value="ECO:0007669"/>
    <property type="project" value="UniProtKB-KW"/>
</dbReference>
<keyword evidence="8" id="KW-0548">Nucleotidyltransferase</keyword>
<dbReference type="GO" id="GO:0046872">
    <property type="term" value="F:metal ion binding"/>
    <property type="evidence" value="ECO:0007669"/>
    <property type="project" value="UniProtKB-KW"/>
</dbReference>
<keyword evidence="4" id="KW-0378">Hydrolase</keyword>
<dbReference type="GO" id="GO:0015074">
    <property type="term" value="P:DNA integration"/>
    <property type="evidence" value="ECO:0007669"/>
    <property type="project" value="UniProtKB-KW"/>
</dbReference>
<evidence type="ECO:0000256" key="5">
    <source>
        <dbReference type="ARBA" id="ARBA00022842"/>
    </source>
</evidence>
<sequence length="315" mass="35678">MEILPESTSNSSAVGSDDGVTTSFQLSQNSRPPCSIIKDKYMMKAQELDPSKWDQQSSSTEASGSKPRSNTKKDRIPQTSSSNKNKNKVEDHHRIAKSSLNNKNHVIEHVCNANVKYTTLNENSELICVKGNLCIFDANHDVCFLEFVNDVNLRSKSKYAKRNKNKKTWEPTGKVLTDMGYRWKPTRRAFTIDGNTCTLTRITSTKVEPHKETTSKSVTTSNPEIKIYCRKTKVAKSAKQGLVRGLKLKFKKDHLCSACSLGKSKKSSRKPKYDNNNQEKLYLLHMDLCRPMRVDSINGKKYILVIVNDYLIYVG</sequence>
<dbReference type="PANTHER" id="PTHR42648">
    <property type="entry name" value="TRANSPOSASE, PUTATIVE-RELATED"/>
    <property type="match status" value="1"/>
</dbReference>
<evidence type="ECO:0000256" key="8">
    <source>
        <dbReference type="ARBA" id="ARBA00022932"/>
    </source>
</evidence>
<protein>
    <submittedName>
        <fullName evidence="11">Gag-Pol polyprotein</fullName>
    </submittedName>
</protein>
<evidence type="ECO:0000256" key="3">
    <source>
        <dbReference type="ARBA" id="ARBA00022759"/>
    </source>
</evidence>
<keyword evidence="3" id="KW-0255">Endonuclease</keyword>
<feature type="compositionally biased region" description="Polar residues" evidence="10">
    <location>
        <begin position="53"/>
        <end position="68"/>
    </location>
</feature>
<dbReference type="PANTHER" id="PTHR42648:SF11">
    <property type="entry name" value="TRANSPOSON TY4-P GAG-POL POLYPROTEIN"/>
    <property type="match status" value="1"/>
</dbReference>
<accession>A0A699JKV7</accession>
<keyword evidence="1" id="KW-0540">Nuclease</keyword>
<feature type="compositionally biased region" description="Basic and acidic residues" evidence="10">
    <location>
        <begin position="37"/>
        <end position="52"/>
    </location>
</feature>
<keyword evidence="5" id="KW-0460">Magnesium</keyword>
<evidence type="ECO:0000256" key="7">
    <source>
        <dbReference type="ARBA" id="ARBA00022918"/>
    </source>
</evidence>
<feature type="compositionally biased region" description="Polar residues" evidence="10">
    <location>
        <begin position="1"/>
        <end position="32"/>
    </location>
</feature>
<name>A0A699JKV7_TANCI</name>
<dbReference type="InterPro" id="IPR039537">
    <property type="entry name" value="Retrotran_Ty1/copia-like"/>
</dbReference>
<evidence type="ECO:0000256" key="9">
    <source>
        <dbReference type="ARBA" id="ARBA00023172"/>
    </source>
</evidence>